<dbReference type="GeneID" id="20239924"/>
<dbReference type="EMBL" id="KB202591">
    <property type="protein sequence ID" value="ESO89534.1"/>
    <property type="molecule type" value="Genomic_DNA"/>
</dbReference>
<name>V4BLI2_LOTGI</name>
<dbReference type="HOGENOM" id="CLU_2161217_0_0_1"/>
<dbReference type="KEGG" id="lgi:LOTGIDRAFT_165125"/>
<evidence type="ECO:0000313" key="2">
    <source>
        <dbReference type="EMBL" id="ESO89534.1"/>
    </source>
</evidence>
<gene>
    <name evidence="2" type="ORF">LOTGIDRAFT_165125</name>
</gene>
<dbReference type="Proteomes" id="UP000030746">
    <property type="component" value="Unassembled WGS sequence"/>
</dbReference>
<reference evidence="2 3" key="1">
    <citation type="journal article" date="2013" name="Nature">
        <title>Insights into bilaterian evolution from three spiralian genomes.</title>
        <authorList>
            <person name="Simakov O."/>
            <person name="Marletaz F."/>
            <person name="Cho S.J."/>
            <person name="Edsinger-Gonzales E."/>
            <person name="Havlak P."/>
            <person name="Hellsten U."/>
            <person name="Kuo D.H."/>
            <person name="Larsson T."/>
            <person name="Lv J."/>
            <person name="Arendt D."/>
            <person name="Savage R."/>
            <person name="Osoegawa K."/>
            <person name="de Jong P."/>
            <person name="Grimwood J."/>
            <person name="Chapman J.A."/>
            <person name="Shapiro H."/>
            <person name="Aerts A."/>
            <person name="Otillar R.P."/>
            <person name="Terry A.Y."/>
            <person name="Boore J.L."/>
            <person name="Grigoriev I.V."/>
            <person name="Lindberg D.R."/>
            <person name="Seaver E.C."/>
            <person name="Weisblat D.A."/>
            <person name="Putnam N.H."/>
            <person name="Rokhsar D.S."/>
        </authorList>
    </citation>
    <scope>NUCLEOTIDE SEQUENCE [LARGE SCALE GENOMIC DNA]</scope>
</reference>
<sequence>MRWFHSFLLVIGLVLLVSVQHSDGTAVESGADSPDPQTNLGLCSCCKNEEIWKSVAYMKTLITWLRSKMADAGNEAVHYQKLDYLKSFEYKFLVFKSKYDPEPEPEIDWPW</sequence>
<evidence type="ECO:0000256" key="1">
    <source>
        <dbReference type="SAM" id="SignalP"/>
    </source>
</evidence>
<protein>
    <submittedName>
        <fullName evidence="2">Uncharacterized protein</fullName>
    </submittedName>
</protein>
<accession>V4BLI2</accession>
<dbReference type="RefSeq" id="XP_009059892.1">
    <property type="nucleotide sequence ID" value="XM_009061644.1"/>
</dbReference>
<organism evidence="2 3">
    <name type="scientific">Lottia gigantea</name>
    <name type="common">Giant owl limpet</name>
    <dbReference type="NCBI Taxonomy" id="225164"/>
    <lineage>
        <taxon>Eukaryota</taxon>
        <taxon>Metazoa</taxon>
        <taxon>Spiralia</taxon>
        <taxon>Lophotrochozoa</taxon>
        <taxon>Mollusca</taxon>
        <taxon>Gastropoda</taxon>
        <taxon>Patellogastropoda</taxon>
        <taxon>Lottioidea</taxon>
        <taxon>Lottiidae</taxon>
        <taxon>Lottia</taxon>
    </lineage>
</organism>
<feature type="signal peptide" evidence="1">
    <location>
        <begin position="1"/>
        <end position="24"/>
    </location>
</feature>
<keyword evidence="3" id="KW-1185">Reference proteome</keyword>
<proteinExistence type="predicted"/>
<dbReference type="AlphaFoldDB" id="V4BLI2"/>
<evidence type="ECO:0000313" key="3">
    <source>
        <dbReference type="Proteomes" id="UP000030746"/>
    </source>
</evidence>
<feature type="chain" id="PRO_5004717907" evidence="1">
    <location>
        <begin position="25"/>
        <end position="111"/>
    </location>
</feature>
<dbReference type="CTD" id="20239924"/>
<keyword evidence="1" id="KW-0732">Signal</keyword>